<proteinExistence type="predicted"/>
<dbReference type="EMBL" id="KB206168">
    <property type="protein sequence ID" value="ELP95214.1"/>
    <property type="molecule type" value="Genomic_DNA"/>
</dbReference>
<evidence type="ECO:0000313" key="2">
    <source>
        <dbReference type="EMBL" id="ELP95214.1"/>
    </source>
</evidence>
<sequence>MIFLWVVFTLLLSVESVQVTKKEVYDFSYLCGILNTLGFTLNVQRQSRLSKTFQPFVLVSYSHNGMNYLINYKIDGTNCKRLIDLIQRNSPLQITTKQTSTKSGFSSLNSIHLLGKVVDSNFAENLSVFGELFNQRIKGLLNEKNTATLNGCSPAFKELRAFVPNQCSRVYTGGSIPSTSPSSCISETNSVLLNQEPPTYSLLVPDYRNNVYVDLAYL</sequence>
<keyword evidence="3" id="KW-1185">Reference proteome</keyword>
<dbReference type="OMA" id="FVPNSCQ"/>
<evidence type="ECO:0000256" key="1">
    <source>
        <dbReference type="SAM" id="SignalP"/>
    </source>
</evidence>
<dbReference type="Proteomes" id="UP000014680">
    <property type="component" value="Unassembled WGS sequence"/>
</dbReference>
<organism evidence="2 3">
    <name type="scientific">Entamoeba invadens IP1</name>
    <dbReference type="NCBI Taxonomy" id="370355"/>
    <lineage>
        <taxon>Eukaryota</taxon>
        <taxon>Amoebozoa</taxon>
        <taxon>Evosea</taxon>
        <taxon>Archamoebae</taxon>
        <taxon>Mastigamoebida</taxon>
        <taxon>Entamoebidae</taxon>
        <taxon>Entamoeba</taxon>
    </lineage>
</organism>
<accession>A0A0A1UGW2</accession>
<feature type="chain" id="PRO_5001980884" evidence="1">
    <location>
        <begin position="17"/>
        <end position="218"/>
    </location>
</feature>
<dbReference type="AlphaFoldDB" id="A0A0A1UGW2"/>
<dbReference type="KEGG" id="eiv:EIN_430100"/>
<dbReference type="GeneID" id="14894129"/>
<name>A0A0A1UGW2_ENTIV</name>
<evidence type="ECO:0000313" key="3">
    <source>
        <dbReference type="Proteomes" id="UP000014680"/>
    </source>
</evidence>
<dbReference type="VEuPathDB" id="AmoebaDB:EIN_430100"/>
<gene>
    <name evidence="2" type="ORF">EIN_430100</name>
</gene>
<reference evidence="2 3" key="1">
    <citation type="submission" date="2012-10" db="EMBL/GenBank/DDBJ databases">
        <authorList>
            <person name="Zafar N."/>
            <person name="Inman J."/>
            <person name="Hall N."/>
            <person name="Lorenzi H."/>
            <person name="Caler E."/>
        </authorList>
    </citation>
    <scope>NUCLEOTIDE SEQUENCE [LARGE SCALE GENOMIC DNA]</scope>
    <source>
        <strain evidence="2 3">IP1</strain>
    </source>
</reference>
<keyword evidence="1" id="KW-0732">Signal</keyword>
<dbReference type="RefSeq" id="XP_004261985.1">
    <property type="nucleotide sequence ID" value="XM_004261937.1"/>
</dbReference>
<protein>
    <submittedName>
        <fullName evidence="2">Uncharacterized protein</fullName>
    </submittedName>
</protein>
<feature type="signal peptide" evidence="1">
    <location>
        <begin position="1"/>
        <end position="16"/>
    </location>
</feature>
<dbReference type="OrthoDB" id="28122at2759"/>